<keyword evidence="2" id="KW-0472">Membrane</keyword>
<comment type="caution">
    <text evidence="3">The sequence shown here is derived from an EMBL/GenBank/DDBJ whole genome shotgun (WGS) entry which is preliminary data.</text>
</comment>
<gene>
    <name evidence="3" type="ORF">JRQ81_013048</name>
</gene>
<protein>
    <submittedName>
        <fullName evidence="3">Uncharacterized protein</fullName>
    </submittedName>
</protein>
<dbReference type="GO" id="GO:0005886">
    <property type="term" value="C:plasma membrane"/>
    <property type="evidence" value="ECO:0007669"/>
    <property type="project" value="InterPro"/>
</dbReference>
<evidence type="ECO:0000256" key="1">
    <source>
        <dbReference type="SAM" id="Coils"/>
    </source>
</evidence>
<reference evidence="3" key="1">
    <citation type="journal article" date="2023" name="DNA Res.">
        <title>Chromosome-level genome assembly of Phrynocephalus forsythii using third-generation DNA sequencing and Hi-C analysis.</title>
        <authorList>
            <person name="Qi Y."/>
            <person name="Zhao W."/>
            <person name="Zhao Y."/>
            <person name="Niu C."/>
            <person name="Cao S."/>
            <person name="Zhang Y."/>
        </authorList>
    </citation>
    <scope>NUCLEOTIDE SEQUENCE</scope>
    <source>
        <tissue evidence="3">Muscle</tissue>
    </source>
</reference>
<dbReference type="PANTHER" id="PTHR15028">
    <property type="entry name" value="CD72-RELATED"/>
    <property type="match status" value="1"/>
</dbReference>
<sequence length="174" mass="19218">MSQGVTYADLRFVRSPPEAKKRSPPAGLGRWTWPLALALLGACLFLLAGAIGLGIRYWQVSRQLQQASEGHSAEWEALAESISSKEGQLDEARAELGFTRLTLQGCWTAGNSTQERLQGLERELRLAKDQLAVLQEEKNRMEELNRARSCQQRGKSIAPQKQLFPCSQIPGLGG</sequence>
<evidence type="ECO:0000313" key="4">
    <source>
        <dbReference type="Proteomes" id="UP001142489"/>
    </source>
</evidence>
<proteinExistence type="predicted"/>
<keyword evidence="1" id="KW-0175">Coiled coil</keyword>
<keyword evidence="2" id="KW-1133">Transmembrane helix</keyword>
<dbReference type="EMBL" id="JAPFRF010000004">
    <property type="protein sequence ID" value="KAJ7335107.1"/>
    <property type="molecule type" value="Genomic_DNA"/>
</dbReference>
<dbReference type="PANTHER" id="PTHR15028:SF6">
    <property type="entry name" value="B-CELL DIFFERENTIATION ANTIGEN CD72"/>
    <property type="match status" value="1"/>
</dbReference>
<dbReference type="AlphaFoldDB" id="A0A9Q0XZ30"/>
<name>A0A9Q0XZ30_9SAUR</name>
<evidence type="ECO:0000313" key="3">
    <source>
        <dbReference type="EMBL" id="KAJ7335107.1"/>
    </source>
</evidence>
<dbReference type="InterPro" id="IPR039689">
    <property type="entry name" value="CD72"/>
</dbReference>
<dbReference type="Proteomes" id="UP001142489">
    <property type="component" value="Unassembled WGS sequence"/>
</dbReference>
<dbReference type="GO" id="GO:0004888">
    <property type="term" value="F:transmembrane signaling receptor activity"/>
    <property type="evidence" value="ECO:0007669"/>
    <property type="project" value="InterPro"/>
</dbReference>
<feature type="transmembrane region" description="Helical" evidence="2">
    <location>
        <begin position="31"/>
        <end position="55"/>
    </location>
</feature>
<feature type="coiled-coil region" evidence="1">
    <location>
        <begin position="110"/>
        <end position="154"/>
    </location>
</feature>
<organism evidence="3 4">
    <name type="scientific">Phrynocephalus forsythii</name>
    <dbReference type="NCBI Taxonomy" id="171643"/>
    <lineage>
        <taxon>Eukaryota</taxon>
        <taxon>Metazoa</taxon>
        <taxon>Chordata</taxon>
        <taxon>Craniata</taxon>
        <taxon>Vertebrata</taxon>
        <taxon>Euteleostomi</taxon>
        <taxon>Lepidosauria</taxon>
        <taxon>Squamata</taxon>
        <taxon>Bifurcata</taxon>
        <taxon>Unidentata</taxon>
        <taxon>Episquamata</taxon>
        <taxon>Toxicofera</taxon>
        <taxon>Iguania</taxon>
        <taxon>Acrodonta</taxon>
        <taxon>Agamidae</taxon>
        <taxon>Agaminae</taxon>
        <taxon>Phrynocephalus</taxon>
    </lineage>
</organism>
<keyword evidence="4" id="KW-1185">Reference proteome</keyword>
<dbReference type="OrthoDB" id="9047943at2759"/>
<evidence type="ECO:0000256" key="2">
    <source>
        <dbReference type="SAM" id="Phobius"/>
    </source>
</evidence>
<accession>A0A9Q0XZ30</accession>
<keyword evidence="2" id="KW-0812">Transmembrane</keyword>